<feature type="transmembrane region" description="Helical" evidence="7">
    <location>
        <begin position="440"/>
        <end position="460"/>
    </location>
</feature>
<evidence type="ECO:0000256" key="7">
    <source>
        <dbReference type="SAM" id="Phobius"/>
    </source>
</evidence>
<evidence type="ECO:0000256" key="6">
    <source>
        <dbReference type="ARBA" id="ARBA00023136"/>
    </source>
</evidence>
<keyword evidence="4 7" id="KW-0812">Transmembrane</keyword>
<feature type="transmembrane region" description="Helical" evidence="7">
    <location>
        <begin position="169"/>
        <end position="186"/>
    </location>
</feature>
<feature type="transmembrane region" description="Helical" evidence="7">
    <location>
        <begin position="140"/>
        <end position="163"/>
    </location>
</feature>
<name>A0A840LFS2_9BURK</name>
<proteinExistence type="inferred from homology"/>
<dbReference type="Pfam" id="PF13440">
    <property type="entry name" value="Polysacc_synt_3"/>
    <property type="match status" value="1"/>
</dbReference>
<keyword evidence="5 7" id="KW-1133">Transmembrane helix</keyword>
<evidence type="ECO:0000256" key="4">
    <source>
        <dbReference type="ARBA" id="ARBA00022692"/>
    </source>
</evidence>
<keyword evidence="3" id="KW-1003">Cell membrane</keyword>
<dbReference type="AlphaFoldDB" id="A0A840LFS2"/>
<evidence type="ECO:0000313" key="8">
    <source>
        <dbReference type="EMBL" id="MBB4844147.1"/>
    </source>
</evidence>
<evidence type="ECO:0000256" key="5">
    <source>
        <dbReference type="ARBA" id="ARBA00022989"/>
    </source>
</evidence>
<evidence type="ECO:0000256" key="1">
    <source>
        <dbReference type="ARBA" id="ARBA00004651"/>
    </source>
</evidence>
<protein>
    <submittedName>
        <fullName evidence="8">O-antigen/teichoic acid export membrane protein</fullName>
    </submittedName>
</protein>
<feature type="transmembrane region" description="Helical" evidence="7">
    <location>
        <begin position="353"/>
        <end position="371"/>
    </location>
</feature>
<organism evidence="8 9">
    <name type="scientific">Roseateles oligotrophus</name>
    <dbReference type="NCBI Taxonomy" id="1769250"/>
    <lineage>
        <taxon>Bacteria</taxon>
        <taxon>Pseudomonadati</taxon>
        <taxon>Pseudomonadota</taxon>
        <taxon>Betaproteobacteria</taxon>
        <taxon>Burkholderiales</taxon>
        <taxon>Sphaerotilaceae</taxon>
        <taxon>Roseateles</taxon>
    </lineage>
</organism>
<feature type="transmembrane region" description="Helical" evidence="7">
    <location>
        <begin position="38"/>
        <end position="63"/>
    </location>
</feature>
<feature type="transmembrane region" description="Helical" evidence="7">
    <location>
        <begin position="110"/>
        <end position="131"/>
    </location>
</feature>
<feature type="transmembrane region" description="Helical" evidence="7">
    <location>
        <begin position="12"/>
        <end position="32"/>
    </location>
</feature>
<keyword evidence="9" id="KW-1185">Reference proteome</keyword>
<evidence type="ECO:0000256" key="3">
    <source>
        <dbReference type="ARBA" id="ARBA00022475"/>
    </source>
</evidence>
<feature type="transmembrane region" description="Helical" evidence="7">
    <location>
        <begin position="75"/>
        <end position="98"/>
    </location>
</feature>
<evidence type="ECO:0000313" key="9">
    <source>
        <dbReference type="Proteomes" id="UP000562027"/>
    </source>
</evidence>
<dbReference type="InterPro" id="IPR050833">
    <property type="entry name" value="Poly_Biosynth_Transport"/>
</dbReference>
<feature type="transmembrane region" description="Helical" evidence="7">
    <location>
        <begin position="411"/>
        <end position="428"/>
    </location>
</feature>
<dbReference type="PANTHER" id="PTHR30250">
    <property type="entry name" value="PST FAMILY PREDICTED COLANIC ACID TRANSPORTER"/>
    <property type="match status" value="1"/>
</dbReference>
<sequence>MSVRKALLWSFAERYFSLGITVISTMVLARLLTPAEVGVFSVCAAFAAVAGILRDFGVSEFLIQEKELTQDKIKAAFGIAIVVAWTIGLLVFCSRYFVAGYFAEPGVAKVLAVMSLNFFILPFASPAFALLNREMAFRKIFIVQTVANAIQTVSAITLALNGFSYMSLAWAPVISIACQTLLLGYLRPRDSFLWPSLKNARSVLGFGSMFVSSRVIETLTNNTHEFFIAKQFGFASVGIFSKAAGLMDLFHNNVASAIMRVATPAFAKDHRAGNSLVESYARGTAVLTSLSWPFFGFVAIASGPIIRVLFGPKWDAAAAVATILAITIMPNAMMNLAPNLLAATGNIKRRLKITLVYAPIHIVLIALASTISLKAMAAVFGLSNAIMVFLYLRQVSIILNTRIRDILRPSLASLWVALASIALQALAFETCLLLELPGLISLIATGLAAVLGWVLCARLINHPAYAEVSRLVLDAWNKRQARKKAMP</sequence>
<dbReference type="RefSeq" id="WP_184300098.1">
    <property type="nucleotide sequence ID" value="NZ_JACHLP010000005.1"/>
</dbReference>
<comment type="similarity">
    <text evidence="2">Belongs to the polysaccharide synthase family.</text>
</comment>
<dbReference type="CDD" id="cd13127">
    <property type="entry name" value="MATE_tuaB_like"/>
    <property type="match status" value="1"/>
</dbReference>
<comment type="caution">
    <text evidence="8">The sequence shown here is derived from an EMBL/GenBank/DDBJ whole genome shotgun (WGS) entry which is preliminary data.</text>
</comment>
<dbReference type="GO" id="GO:0005886">
    <property type="term" value="C:plasma membrane"/>
    <property type="evidence" value="ECO:0007669"/>
    <property type="project" value="UniProtKB-SubCell"/>
</dbReference>
<comment type="subcellular location">
    <subcellularLocation>
        <location evidence="1">Cell membrane</location>
        <topology evidence="1">Multi-pass membrane protein</topology>
    </subcellularLocation>
</comment>
<gene>
    <name evidence="8" type="ORF">HNP55_002683</name>
</gene>
<feature type="transmembrane region" description="Helical" evidence="7">
    <location>
        <begin position="290"/>
        <end position="310"/>
    </location>
</feature>
<feature type="transmembrane region" description="Helical" evidence="7">
    <location>
        <begin position="377"/>
        <end position="399"/>
    </location>
</feature>
<dbReference type="Proteomes" id="UP000562027">
    <property type="component" value="Unassembled WGS sequence"/>
</dbReference>
<dbReference type="PANTHER" id="PTHR30250:SF10">
    <property type="entry name" value="LIPOPOLYSACCHARIDE BIOSYNTHESIS PROTEIN WZXC"/>
    <property type="match status" value="1"/>
</dbReference>
<accession>A0A840LFS2</accession>
<reference evidence="8 9" key="1">
    <citation type="submission" date="2020-08" db="EMBL/GenBank/DDBJ databases">
        <title>Functional genomics of gut bacteria from endangered species of beetles.</title>
        <authorList>
            <person name="Carlos-Shanley C."/>
        </authorList>
    </citation>
    <scope>NUCLEOTIDE SEQUENCE [LARGE SCALE GENOMIC DNA]</scope>
    <source>
        <strain evidence="8 9">S00239</strain>
    </source>
</reference>
<dbReference type="EMBL" id="JACHLP010000005">
    <property type="protein sequence ID" value="MBB4844147.1"/>
    <property type="molecule type" value="Genomic_DNA"/>
</dbReference>
<feature type="transmembrane region" description="Helical" evidence="7">
    <location>
        <begin position="316"/>
        <end position="341"/>
    </location>
</feature>
<keyword evidence="6 7" id="KW-0472">Membrane</keyword>
<evidence type="ECO:0000256" key="2">
    <source>
        <dbReference type="ARBA" id="ARBA00007430"/>
    </source>
</evidence>